<dbReference type="GO" id="GO:0005886">
    <property type="term" value="C:plasma membrane"/>
    <property type="evidence" value="ECO:0007669"/>
    <property type="project" value="TreeGrafter"/>
</dbReference>
<sequence>MNVIALVILLVVCVYFDLKYRKIPNKITIPILLFGVIYWTVVNKLDGLTFGLVGVLVGFLVFLAPYIAGGMGAGDVKLMMAVGALLGWKLTILSALFAAIAGGLIALGYIILTKSGKDARVGLFQIIIVPILKFLYRFTGVRKFLTWQTKYDNAKEGTTKKYIPYAIPITIGTLLAVSGLFQGIINF</sequence>
<dbReference type="InterPro" id="IPR000045">
    <property type="entry name" value="Prepilin_IV_endopep_pep"/>
</dbReference>
<evidence type="ECO:0000256" key="1">
    <source>
        <dbReference type="ARBA" id="ARBA00005801"/>
    </source>
</evidence>
<dbReference type="EMBL" id="JAGSCS010000002">
    <property type="protein sequence ID" value="MBR0575264.1"/>
    <property type="molecule type" value="Genomic_DNA"/>
</dbReference>
<keyword evidence="5" id="KW-1185">Reference proteome</keyword>
<dbReference type="GO" id="GO:0006465">
    <property type="term" value="P:signal peptide processing"/>
    <property type="evidence" value="ECO:0007669"/>
    <property type="project" value="TreeGrafter"/>
</dbReference>
<evidence type="ECO:0000256" key="2">
    <source>
        <dbReference type="SAM" id="Phobius"/>
    </source>
</evidence>
<dbReference type="PANTHER" id="PTHR30487">
    <property type="entry name" value="TYPE 4 PREPILIN-LIKE PROTEINS LEADER PEPTIDE-PROCESSING ENZYME"/>
    <property type="match status" value="1"/>
</dbReference>
<gene>
    <name evidence="4" type="ORF">KCG48_02810</name>
</gene>
<dbReference type="Proteomes" id="UP000675379">
    <property type="component" value="Unassembled WGS sequence"/>
</dbReference>
<feature type="transmembrane region" description="Helical" evidence="2">
    <location>
        <begin position="162"/>
        <end position="185"/>
    </location>
</feature>
<dbReference type="Gene3D" id="1.20.120.1220">
    <property type="match status" value="1"/>
</dbReference>
<accession>A0A941HPE8</accession>
<name>A0A941HPE8_9CLOT</name>
<feature type="domain" description="Prepilin type IV endopeptidase peptidase" evidence="3">
    <location>
        <begin position="4"/>
        <end position="107"/>
    </location>
</feature>
<dbReference type="RefSeq" id="WP_211799774.1">
    <property type="nucleotide sequence ID" value="NZ_JAGSCS010000002.1"/>
</dbReference>
<evidence type="ECO:0000313" key="4">
    <source>
        <dbReference type="EMBL" id="MBR0575264.1"/>
    </source>
</evidence>
<organism evidence="4 5">
    <name type="scientific">Proteiniclasticum sediminis</name>
    <dbReference type="NCBI Taxonomy" id="2804028"/>
    <lineage>
        <taxon>Bacteria</taxon>
        <taxon>Bacillati</taxon>
        <taxon>Bacillota</taxon>
        <taxon>Clostridia</taxon>
        <taxon>Eubacteriales</taxon>
        <taxon>Clostridiaceae</taxon>
        <taxon>Proteiniclasticum</taxon>
    </lineage>
</organism>
<comment type="caution">
    <text evidence="4">The sequence shown here is derived from an EMBL/GenBank/DDBJ whole genome shotgun (WGS) entry which is preliminary data.</text>
</comment>
<feature type="transmembrane region" description="Helical" evidence="2">
    <location>
        <begin position="48"/>
        <end position="68"/>
    </location>
</feature>
<keyword evidence="2" id="KW-1133">Transmembrane helix</keyword>
<feature type="transmembrane region" description="Helical" evidence="2">
    <location>
        <begin position="119"/>
        <end position="136"/>
    </location>
</feature>
<dbReference type="AlphaFoldDB" id="A0A941HPE8"/>
<keyword evidence="2" id="KW-0472">Membrane</keyword>
<feature type="transmembrane region" description="Helical" evidence="2">
    <location>
        <begin position="23"/>
        <end position="41"/>
    </location>
</feature>
<reference evidence="4" key="1">
    <citation type="submission" date="2021-04" db="EMBL/GenBank/DDBJ databases">
        <title>Proteiniclasticum sedimins sp. nov., an obligate anaerobic bacterium isolated from anaerobic sludge.</title>
        <authorList>
            <person name="Liu J."/>
        </authorList>
    </citation>
    <scope>NUCLEOTIDE SEQUENCE</scope>
    <source>
        <strain evidence="4">BAD-10</strain>
    </source>
</reference>
<evidence type="ECO:0000259" key="3">
    <source>
        <dbReference type="Pfam" id="PF01478"/>
    </source>
</evidence>
<dbReference type="GO" id="GO:0004190">
    <property type="term" value="F:aspartic-type endopeptidase activity"/>
    <property type="evidence" value="ECO:0007669"/>
    <property type="project" value="InterPro"/>
</dbReference>
<dbReference type="PANTHER" id="PTHR30487:SF0">
    <property type="entry name" value="PREPILIN LEADER PEPTIDASE_N-METHYLTRANSFERASE-RELATED"/>
    <property type="match status" value="1"/>
</dbReference>
<comment type="similarity">
    <text evidence="1">Belongs to the peptidase A24 family.</text>
</comment>
<dbReference type="InterPro" id="IPR050882">
    <property type="entry name" value="Prepilin_peptidase/N-MTase"/>
</dbReference>
<evidence type="ECO:0000313" key="5">
    <source>
        <dbReference type="Proteomes" id="UP000675379"/>
    </source>
</evidence>
<keyword evidence="2" id="KW-0812">Transmembrane</keyword>
<dbReference type="Pfam" id="PF01478">
    <property type="entry name" value="Peptidase_A24"/>
    <property type="match status" value="1"/>
</dbReference>
<proteinExistence type="inferred from homology"/>
<feature type="transmembrane region" description="Helical" evidence="2">
    <location>
        <begin position="88"/>
        <end position="112"/>
    </location>
</feature>
<protein>
    <submittedName>
        <fullName evidence="4">Prepilin peptidase</fullName>
    </submittedName>
</protein>